<name>A0AAE2C348_9LAMI</name>
<keyword evidence="4" id="KW-1185">Reference proteome</keyword>
<feature type="domain" description="DUF3741" evidence="2">
    <location>
        <begin position="120"/>
        <end position="136"/>
    </location>
</feature>
<sequence>MNGIGQNDKNRNFKKTYPGCLGRMVNLFELNVGVSTNRLLADKPHQDGCQMTLYELIHRFPTLKEQIRCSRMSSSGDQIEEKVTAPEFKSSFPNRKSNGTPMKMLIAQEMSKEVVSQPDPPNLVAKLMGLDALPRQEAESTTQRSHSRGRPRSHSDIPMSCWEQQKGFFQHVEPNEYRDVYEIWRKSQDEEKETIKTIISISQQSVSPSPGTKRITVLRPSKIADINIAGAGNKDGNQMKKGAFLQLNGLEKIHPGSSSPASYQSYENPTQPTRIVVLKPSPGKPQ</sequence>
<accession>A0AAE2C348</accession>
<dbReference type="Pfam" id="PF14383">
    <property type="entry name" value="VARLMGL"/>
    <property type="match status" value="1"/>
</dbReference>
<protein>
    <recommendedName>
        <fullName evidence="2">DUF3741 domain-containing protein</fullName>
    </recommendedName>
</protein>
<feature type="region of interest" description="Disordered" evidence="1">
    <location>
        <begin position="254"/>
        <end position="286"/>
    </location>
</feature>
<feature type="region of interest" description="Disordered" evidence="1">
    <location>
        <begin position="134"/>
        <end position="158"/>
    </location>
</feature>
<evidence type="ECO:0000256" key="1">
    <source>
        <dbReference type="SAM" id="MobiDB-lite"/>
    </source>
</evidence>
<dbReference type="Proteomes" id="UP001289374">
    <property type="component" value="Unassembled WGS sequence"/>
</dbReference>
<reference evidence="3" key="2">
    <citation type="journal article" date="2024" name="Plant">
        <title>Genomic evolution and insights into agronomic trait innovations of Sesamum species.</title>
        <authorList>
            <person name="Miao H."/>
            <person name="Wang L."/>
            <person name="Qu L."/>
            <person name="Liu H."/>
            <person name="Sun Y."/>
            <person name="Le M."/>
            <person name="Wang Q."/>
            <person name="Wei S."/>
            <person name="Zheng Y."/>
            <person name="Lin W."/>
            <person name="Duan Y."/>
            <person name="Cao H."/>
            <person name="Xiong S."/>
            <person name="Wang X."/>
            <person name="Wei L."/>
            <person name="Li C."/>
            <person name="Ma Q."/>
            <person name="Ju M."/>
            <person name="Zhao R."/>
            <person name="Li G."/>
            <person name="Mu C."/>
            <person name="Tian Q."/>
            <person name="Mei H."/>
            <person name="Zhang T."/>
            <person name="Gao T."/>
            <person name="Zhang H."/>
        </authorList>
    </citation>
    <scope>NUCLEOTIDE SEQUENCE</scope>
    <source>
        <strain evidence="3">K16</strain>
    </source>
</reference>
<dbReference type="PANTHER" id="PTHR46634:SF3">
    <property type="entry name" value="M REDUCTASE II SUBUNIT GAMMA, PUTATIVE (DUF3741)-RELATED"/>
    <property type="match status" value="1"/>
</dbReference>
<evidence type="ECO:0000313" key="4">
    <source>
        <dbReference type="Proteomes" id="UP001289374"/>
    </source>
</evidence>
<comment type="caution">
    <text evidence="3">The sequence shown here is derived from an EMBL/GenBank/DDBJ whole genome shotgun (WGS) entry which is preliminary data.</text>
</comment>
<gene>
    <name evidence="3" type="ORF">Sango_0310700</name>
</gene>
<dbReference type="InterPro" id="IPR032795">
    <property type="entry name" value="DUF3741-assoc"/>
</dbReference>
<evidence type="ECO:0000313" key="3">
    <source>
        <dbReference type="EMBL" id="KAK4407297.1"/>
    </source>
</evidence>
<reference evidence="3" key="1">
    <citation type="submission" date="2020-06" db="EMBL/GenBank/DDBJ databases">
        <authorList>
            <person name="Li T."/>
            <person name="Hu X."/>
            <person name="Zhang T."/>
            <person name="Song X."/>
            <person name="Zhang H."/>
            <person name="Dai N."/>
            <person name="Sheng W."/>
            <person name="Hou X."/>
            <person name="Wei L."/>
        </authorList>
    </citation>
    <scope>NUCLEOTIDE SEQUENCE</scope>
    <source>
        <strain evidence="3">K16</strain>
        <tissue evidence="3">Leaf</tissue>
    </source>
</reference>
<proteinExistence type="predicted"/>
<evidence type="ECO:0000259" key="2">
    <source>
        <dbReference type="Pfam" id="PF14383"/>
    </source>
</evidence>
<organism evidence="3 4">
    <name type="scientific">Sesamum angolense</name>
    <dbReference type="NCBI Taxonomy" id="2727404"/>
    <lineage>
        <taxon>Eukaryota</taxon>
        <taxon>Viridiplantae</taxon>
        <taxon>Streptophyta</taxon>
        <taxon>Embryophyta</taxon>
        <taxon>Tracheophyta</taxon>
        <taxon>Spermatophyta</taxon>
        <taxon>Magnoliopsida</taxon>
        <taxon>eudicotyledons</taxon>
        <taxon>Gunneridae</taxon>
        <taxon>Pentapetalae</taxon>
        <taxon>asterids</taxon>
        <taxon>lamiids</taxon>
        <taxon>Lamiales</taxon>
        <taxon>Pedaliaceae</taxon>
        <taxon>Sesamum</taxon>
    </lineage>
</organism>
<feature type="compositionally biased region" description="Polar residues" evidence="1">
    <location>
        <begin position="256"/>
        <end position="273"/>
    </location>
</feature>
<dbReference type="PANTHER" id="PTHR46634">
    <property type="entry name" value="M REDUCTASE II SUBUNIT GAMMA, PUTATIVE (DUF3741)-RELATED"/>
    <property type="match status" value="1"/>
</dbReference>
<dbReference type="EMBL" id="JACGWL010000002">
    <property type="protein sequence ID" value="KAK4407297.1"/>
    <property type="molecule type" value="Genomic_DNA"/>
</dbReference>
<dbReference type="AlphaFoldDB" id="A0AAE2C348"/>